<dbReference type="AlphaFoldDB" id="E0TGY9"/>
<reference evidence="1 2" key="2">
    <citation type="journal article" date="2011" name="J. Bacteriol.">
        <title>Complete genome sequence of strain HTCC2503T of Parvularcula bermudensis, the type species of the order "Parvularculales" in the class Alphaproteobacteria.</title>
        <authorList>
            <person name="Oh H.M."/>
            <person name="Kang I."/>
            <person name="Vergin K.L."/>
            <person name="Kang D."/>
            <person name="Rhee K.H."/>
            <person name="Giovannoni S.J."/>
            <person name="Cho J.C."/>
        </authorList>
    </citation>
    <scope>NUCLEOTIDE SEQUENCE [LARGE SCALE GENOMIC DNA]</scope>
    <source>
        <strain evidence="2">ATCC BAA-594 / HTCC2503 / KCTC 12087</strain>
    </source>
</reference>
<keyword evidence="2" id="KW-1185">Reference proteome</keyword>
<gene>
    <name evidence="1" type="ordered locus">PB2503_05792</name>
</gene>
<dbReference type="STRING" id="314260.PB2503_05792"/>
<evidence type="ECO:0000313" key="1">
    <source>
        <dbReference type="EMBL" id="ADM09229.1"/>
    </source>
</evidence>
<accession>E0TGY9</accession>
<sequence length="88" mass="10049">MSTSPKERFEALFGPNSTDRPGLPSYLRAAVFDRIRIAFEETDGRKLRSVRSYLAKEFHPDRRSAVFSTEEQTAVFVTLDHVFKGTPL</sequence>
<dbReference type="Proteomes" id="UP000001302">
    <property type="component" value="Chromosome"/>
</dbReference>
<organism evidence="1 2">
    <name type="scientific">Parvularcula bermudensis (strain ATCC BAA-594 / HTCC2503 / KCTC 12087)</name>
    <dbReference type="NCBI Taxonomy" id="314260"/>
    <lineage>
        <taxon>Bacteria</taxon>
        <taxon>Pseudomonadati</taxon>
        <taxon>Pseudomonadota</taxon>
        <taxon>Alphaproteobacteria</taxon>
        <taxon>Parvularculales</taxon>
        <taxon>Parvularculaceae</taxon>
        <taxon>Parvularcula</taxon>
    </lineage>
</organism>
<dbReference type="KEGG" id="pbr:PB2503_05792"/>
<name>E0TGY9_PARBH</name>
<reference evidence="2" key="1">
    <citation type="submission" date="2010-08" db="EMBL/GenBank/DDBJ databases">
        <title>Genome sequence of Parvularcula bermudensis HTCC2503.</title>
        <authorList>
            <person name="Kang D.-M."/>
            <person name="Oh H.-M."/>
            <person name="Cho J.-C."/>
        </authorList>
    </citation>
    <scope>NUCLEOTIDE SEQUENCE [LARGE SCALE GENOMIC DNA]</scope>
    <source>
        <strain evidence="2">ATCC BAA-594 / HTCC2503 / KCTC 12087</strain>
    </source>
</reference>
<dbReference type="RefSeq" id="WP_013300203.1">
    <property type="nucleotide sequence ID" value="NC_014414.1"/>
</dbReference>
<proteinExistence type="predicted"/>
<dbReference type="EMBL" id="CP002156">
    <property type="protein sequence ID" value="ADM09229.1"/>
    <property type="molecule type" value="Genomic_DNA"/>
</dbReference>
<dbReference type="HOGENOM" id="CLU_2466190_0_0_5"/>
<evidence type="ECO:0000313" key="2">
    <source>
        <dbReference type="Proteomes" id="UP000001302"/>
    </source>
</evidence>
<protein>
    <submittedName>
        <fullName evidence="1">Uncharacterized protein</fullName>
    </submittedName>
</protein>